<dbReference type="InterPro" id="IPR021607">
    <property type="entry name" value="DUF3224"/>
</dbReference>
<sequence>MPETAAAFTIDLKPADPLLEATGRFDFTKDWTGGMTGTSTGLMLSAGDPSTGRAGYVALETFQGEIDGRAGTAVLQQFGTMTDETTLYYEFVPGSGTGELQGIKGKLKLDGHDVEVSYQL</sequence>
<dbReference type="AlphaFoldDB" id="A0A4R4ZD55"/>
<dbReference type="Proteomes" id="UP000295124">
    <property type="component" value="Unassembled WGS sequence"/>
</dbReference>
<organism evidence="1 2">
    <name type="scientific">Kribbella antibiotica</name>
    <dbReference type="NCBI Taxonomy" id="190195"/>
    <lineage>
        <taxon>Bacteria</taxon>
        <taxon>Bacillati</taxon>
        <taxon>Actinomycetota</taxon>
        <taxon>Actinomycetes</taxon>
        <taxon>Propionibacteriales</taxon>
        <taxon>Kribbellaceae</taxon>
        <taxon>Kribbella</taxon>
    </lineage>
</organism>
<name>A0A4R4ZD55_9ACTN</name>
<protein>
    <submittedName>
        <fullName evidence="1">DUF3224 family protein</fullName>
    </submittedName>
</protein>
<comment type="caution">
    <text evidence="1">The sequence shown here is derived from an EMBL/GenBank/DDBJ whole genome shotgun (WGS) entry which is preliminary data.</text>
</comment>
<gene>
    <name evidence="1" type="ORF">E1263_25265</name>
</gene>
<dbReference type="RefSeq" id="WP_132171576.1">
    <property type="nucleotide sequence ID" value="NZ_SMKX01000083.1"/>
</dbReference>
<dbReference type="SUPFAM" id="SSF159238">
    <property type="entry name" value="SO1590-like"/>
    <property type="match status" value="1"/>
</dbReference>
<dbReference type="EMBL" id="SMKX01000083">
    <property type="protein sequence ID" value="TDD56353.1"/>
    <property type="molecule type" value="Genomic_DNA"/>
</dbReference>
<reference evidence="1 2" key="1">
    <citation type="submission" date="2019-03" db="EMBL/GenBank/DDBJ databases">
        <title>Draft genome sequences of novel Actinobacteria.</title>
        <authorList>
            <person name="Sahin N."/>
            <person name="Ay H."/>
            <person name="Saygin H."/>
        </authorList>
    </citation>
    <scope>NUCLEOTIDE SEQUENCE [LARGE SCALE GENOMIC DNA]</scope>
    <source>
        <strain evidence="1 2">JCM 13523</strain>
    </source>
</reference>
<keyword evidence="2" id="KW-1185">Reference proteome</keyword>
<dbReference type="OrthoDB" id="882224at2"/>
<evidence type="ECO:0000313" key="1">
    <source>
        <dbReference type="EMBL" id="TDD56353.1"/>
    </source>
</evidence>
<evidence type="ECO:0000313" key="2">
    <source>
        <dbReference type="Proteomes" id="UP000295124"/>
    </source>
</evidence>
<dbReference type="Pfam" id="PF11528">
    <property type="entry name" value="DUF3224"/>
    <property type="match status" value="1"/>
</dbReference>
<dbReference type="InterPro" id="IPR023159">
    <property type="entry name" value="SO1590-like_sf"/>
</dbReference>
<dbReference type="Gene3D" id="2.40.350.10">
    <property type="entry name" value="SO1590-like"/>
    <property type="match status" value="1"/>
</dbReference>
<proteinExistence type="predicted"/>
<accession>A0A4R4ZD55</accession>